<dbReference type="OrthoDB" id="9808870at2"/>
<keyword evidence="1" id="KW-0812">Transmembrane</keyword>
<accession>A0A098LBX0</accession>
<organism evidence="2 3">
    <name type="scientific">Sporocytophaga myxococcoides</name>
    <dbReference type="NCBI Taxonomy" id="153721"/>
    <lineage>
        <taxon>Bacteria</taxon>
        <taxon>Pseudomonadati</taxon>
        <taxon>Bacteroidota</taxon>
        <taxon>Cytophagia</taxon>
        <taxon>Cytophagales</taxon>
        <taxon>Cytophagaceae</taxon>
        <taxon>Sporocytophaga</taxon>
    </lineage>
</organism>
<dbReference type="EMBL" id="BBLT01000002">
    <property type="protein sequence ID" value="GAL83914.1"/>
    <property type="molecule type" value="Genomic_DNA"/>
</dbReference>
<proteinExistence type="predicted"/>
<evidence type="ECO:0000256" key="1">
    <source>
        <dbReference type="SAM" id="Phobius"/>
    </source>
</evidence>
<evidence type="ECO:0008006" key="4">
    <source>
        <dbReference type="Google" id="ProtNLM"/>
    </source>
</evidence>
<dbReference type="STRING" id="153721.MYP_1142"/>
<dbReference type="Pfam" id="PF13795">
    <property type="entry name" value="HupE_UreJ_2"/>
    <property type="match status" value="1"/>
</dbReference>
<evidence type="ECO:0000313" key="2">
    <source>
        <dbReference type="EMBL" id="GAL83914.1"/>
    </source>
</evidence>
<feature type="transmembrane region" description="Helical" evidence="1">
    <location>
        <begin position="20"/>
        <end position="36"/>
    </location>
</feature>
<name>A0A098LBX0_9BACT</name>
<evidence type="ECO:0000313" key="3">
    <source>
        <dbReference type="Proteomes" id="UP000030185"/>
    </source>
</evidence>
<protein>
    <recommendedName>
        <fullName evidence="4">HupE / UreJ protein</fullName>
    </recommendedName>
</protein>
<dbReference type="Proteomes" id="UP000030185">
    <property type="component" value="Unassembled WGS sequence"/>
</dbReference>
<dbReference type="RefSeq" id="WP_081990408.1">
    <property type="nucleotide sequence ID" value="NZ_BBLT01000002.1"/>
</dbReference>
<keyword evidence="1" id="KW-0472">Membrane</keyword>
<feature type="transmembrane region" description="Helical" evidence="1">
    <location>
        <begin position="43"/>
        <end position="65"/>
    </location>
</feature>
<feature type="transmembrane region" description="Helical" evidence="1">
    <location>
        <begin position="138"/>
        <end position="166"/>
    </location>
</feature>
<comment type="caution">
    <text evidence="2">The sequence shown here is derived from an EMBL/GenBank/DDBJ whole genome shotgun (WGS) entry which is preliminary data.</text>
</comment>
<reference evidence="2 3" key="1">
    <citation type="submission" date="2014-09" db="EMBL/GenBank/DDBJ databases">
        <title>Sporocytophaga myxococcoides PG-01 genome sequencing.</title>
        <authorList>
            <person name="Liu L."/>
            <person name="Gao P.J."/>
            <person name="Chen G.J."/>
            <person name="Wang L.S."/>
        </authorList>
    </citation>
    <scope>NUCLEOTIDE SEQUENCE [LARGE SCALE GENOMIC DNA]</scope>
    <source>
        <strain evidence="2 3">PG-01</strain>
    </source>
</reference>
<keyword evidence="3" id="KW-1185">Reference proteome</keyword>
<feature type="transmembrane region" description="Helical" evidence="1">
    <location>
        <begin position="71"/>
        <end position="90"/>
    </location>
</feature>
<feature type="transmembrane region" description="Helical" evidence="1">
    <location>
        <begin position="102"/>
        <end position="118"/>
    </location>
</feature>
<sequence>MSDFVHYFSLGFIKITYLDLFVHILFITALCGVYTFKSIRLIATYIGCFILGYLITFFLSAFEVINIPTTLLFYLLPLTTIVVSISNFFLKKNAFTNKYSPHNYRYFLALAGGLLHGLDLPVAIETVLKSDNLFLPMLGFIVGVLFALLLIISFLLITVFIITYLLRVNIREWNLILSGACAGISIYIILNALFYSTALK</sequence>
<feature type="transmembrane region" description="Helical" evidence="1">
    <location>
        <begin position="173"/>
        <end position="195"/>
    </location>
</feature>
<dbReference type="AlphaFoldDB" id="A0A098LBX0"/>
<dbReference type="InterPro" id="IPR032809">
    <property type="entry name" value="Put_HupE_UreJ"/>
</dbReference>
<keyword evidence="1" id="KW-1133">Transmembrane helix</keyword>
<gene>
    <name evidence="2" type="ORF">MYP_1142</name>
</gene>